<evidence type="ECO:0000256" key="1">
    <source>
        <dbReference type="SAM" id="SignalP"/>
    </source>
</evidence>
<dbReference type="Proteomes" id="UP001338137">
    <property type="component" value="Unassembled WGS sequence"/>
</dbReference>
<sequence>MKKLVCMMTIVALLTAFHVHSVEAFDGAEVFDIQKGEVVATIKNSASLQSEVAKWLSCISGPVESLHIEPDRGLGVKIQLTPPLKVEMEDIKGTVMEVVLFLSPEETYYPTLLMITKENGTFAVHLTCNLRGFLKANHLYKPELNLKIPSVAER</sequence>
<accession>A0ABU6G9R6</accession>
<dbReference type="EMBL" id="JARLKY010000051">
    <property type="protein sequence ID" value="MEC0229479.1"/>
    <property type="molecule type" value="Genomic_DNA"/>
</dbReference>
<reference evidence="2 3" key="1">
    <citation type="submission" date="2023-03" db="EMBL/GenBank/DDBJ databases">
        <title>Bacillus Genome Sequencing.</title>
        <authorList>
            <person name="Dunlap C."/>
        </authorList>
    </citation>
    <scope>NUCLEOTIDE SEQUENCE [LARGE SCALE GENOMIC DNA]</scope>
    <source>
        <strain evidence="2 3">BD-533</strain>
    </source>
</reference>
<comment type="caution">
    <text evidence="2">The sequence shown here is derived from an EMBL/GenBank/DDBJ whole genome shotgun (WGS) entry which is preliminary data.</text>
</comment>
<keyword evidence="1" id="KW-0732">Signal</keyword>
<keyword evidence="3" id="KW-1185">Reference proteome</keyword>
<gene>
    <name evidence="2" type="ORF">P4I72_20330</name>
</gene>
<protein>
    <submittedName>
        <fullName evidence="2">Uncharacterized protein</fullName>
    </submittedName>
</protein>
<name>A0ABU6G9R6_9BACL</name>
<organism evidence="2 3">
    <name type="scientific">Paenibacillus alba</name>
    <dbReference type="NCBI Taxonomy" id="1197127"/>
    <lineage>
        <taxon>Bacteria</taxon>
        <taxon>Bacillati</taxon>
        <taxon>Bacillota</taxon>
        <taxon>Bacilli</taxon>
        <taxon>Bacillales</taxon>
        <taxon>Paenibacillaceae</taxon>
        <taxon>Paenibacillus</taxon>
    </lineage>
</organism>
<feature type="signal peptide" evidence="1">
    <location>
        <begin position="1"/>
        <end position="24"/>
    </location>
</feature>
<evidence type="ECO:0000313" key="2">
    <source>
        <dbReference type="EMBL" id="MEC0229479.1"/>
    </source>
</evidence>
<dbReference type="RefSeq" id="WP_326073518.1">
    <property type="nucleotide sequence ID" value="NZ_JARLKY010000051.1"/>
</dbReference>
<evidence type="ECO:0000313" key="3">
    <source>
        <dbReference type="Proteomes" id="UP001338137"/>
    </source>
</evidence>
<proteinExistence type="predicted"/>
<feature type="chain" id="PRO_5046040921" evidence="1">
    <location>
        <begin position="25"/>
        <end position="154"/>
    </location>
</feature>